<accession>A0ABM5LXZ1</accession>
<protein>
    <recommendedName>
        <fullName evidence="5">DUF5590 domain-containing protein</fullName>
    </recommendedName>
</protein>
<dbReference type="Gene3D" id="3.10.450.40">
    <property type="match status" value="2"/>
</dbReference>
<evidence type="ECO:0000313" key="3">
    <source>
        <dbReference type="EMBL" id="ADP32743.1"/>
    </source>
</evidence>
<dbReference type="Pfam" id="PF03413">
    <property type="entry name" value="PepSY"/>
    <property type="match status" value="1"/>
</dbReference>
<keyword evidence="4" id="KW-1185">Reference proteome</keyword>
<dbReference type="EMBL" id="CP002207">
    <property type="protein sequence ID" value="ADP32743.1"/>
    <property type="molecule type" value="Genomic_DNA"/>
</dbReference>
<evidence type="ECO:0000259" key="2">
    <source>
        <dbReference type="Pfam" id="PF17881"/>
    </source>
</evidence>
<evidence type="ECO:0000313" key="4">
    <source>
        <dbReference type="Proteomes" id="UP000006867"/>
    </source>
</evidence>
<proteinExistence type="predicted"/>
<dbReference type="InterPro" id="IPR046350">
    <property type="entry name" value="Cystatin_sf"/>
</dbReference>
<gene>
    <name evidence="3" type="ordered locus">BATR1942_09050</name>
</gene>
<dbReference type="Proteomes" id="UP000006867">
    <property type="component" value="Chromosome"/>
</dbReference>
<dbReference type="RefSeq" id="WP_003325640.1">
    <property type="nucleotide sequence ID" value="NC_014639.1"/>
</dbReference>
<dbReference type="NCBIfam" id="NF040668">
    <property type="entry name" value="regulator_TseB"/>
    <property type="match status" value="1"/>
</dbReference>
<dbReference type="InterPro" id="IPR041401">
    <property type="entry name" value="TseB-like_dom"/>
</dbReference>
<dbReference type="SUPFAM" id="SSF54403">
    <property type="entry name" value="Cystatin/monellin"/>
    <property type="match status" value="2"/>
</dbReference>
<dbReference type="InterPro" id="IPR054944">
    <property type="entry name" value="regulator_TseB"/>
</dbReference>
<name>A0ABM5LXZ1_BACA1</name>
<sequence>MRKKTLIFTAIFGIIFLAVLLVSAGIFKSAMAQKEEGHEEAAASAKKETGLTEVDQVETFVGKEKYYIVKGTDKHDTVMYVWVPADKKAKILSKKANEGITEQKAAKIIQDEGLVSKQKEVHLAREDNVLLWEVTYLDKEGQYSLSYVDFSSGKILKNITP</sequence>
<organism evidence="3 4">
    <name type="scientific">Bacillus atrophaeus (strain 1942)</name>
    <dbReference type="NCBI Taxonomy" id="720555"/>
    <lineage>
        <taxon>Bacteria</taxon>
        <taxon>Bacillati</taxon>
        <taxon>Bacillota</taxon>
        <taxon>Bacilli</taxon>
        <taxon>Bacillales</taxon>
        <taxon>Bacillaceae</taxon>
        <taxon>Bacillus</taxon>
    </lineage>
</organism>
<feature type="domain" description="Cell wall elongation regulator TseB-like" evidence="2">
    <location>
        <begin position="40"/>
        <end position="84"/>
    </location>
</feature>
<dbReference type="Pfam" id="PF17881">
    <property type="entry name" value="TseB"/>
    <property type="match status" value="1"/>
</dbReference>
<dbReference type="InterPro" id="IPR025711">
    <property type="entry name" value="PepSY"/>
</dbReference>
<reference evidence="3 4" key="1">
    <citation type="journal article" date="2011" name="Front. Microbiol.">
        <title>Genomic signatures of strain selection and enhancement in Bacillus atrophaeus var. globigii, a historical biowarfare simulant.</title>
        <authorList>
            <person name="Gibbons H.S."/>
            <person name="Broomall S.M."/>
            <person name="McNew L.A."/>
            <person name="Daligault H."/>
            <person name="Chapman C."/>
            <person name="Bruce D."/>
            <person name="Karavis M."/>
            <person name="Krepps M."/>
            <person name="McGregor P.A."/>
            <person name="Hong C."/>
            <person name="Park K.H."/>
            <person name="Akmal A."/>
            <person name="Feldman A."/>
            <person name="Lin J.S."/>
            <person name="Chang W.E."/>
            <person name="Higgs B.W."/>
            <person name="Demirev P."/>
            <person name="Lindquist J."/>
            <person name="Liem A."/>
            <person name="Fochler E."/>
            <person name="Read T.D."/>
            <person name="Tapia R."/>
            <person name="Johnson S."/>
            <person name="Bishop-Lilly K.A."/>
            <person name="Detter C."/>
            <person name="Han C."/>
            <person name="Sozhamannan S."/>
            <person name="Rosenzweig C.N."/>
            <person name="Skowronski E.W."/>
        </authorList>
    </citation>
    <scope>NUCLEOTIDE SEQUENCE [LARGE SCALE GENOMIC DNA]</scope>
    <source>
        <strain evidence="3 4">1942</strain>
    </source>
</reference>
<feature type="domain" description="PepSY" evidence="1">
    <location>
        <begin position="100"/>
        <end position="157"/>
    </location>
</feature>
<evidence type="ECO:0000259" key="1">
    <source>
        <dbReference type="Pfam" id="PF03413"/>
    </source>
</evidence>
<evidence type="ECO:0008006" key="5">
    <source>
        <dbReference type="Google" id="ProtNLM"/>
    </source>
</evidence>